<accession>A0AAV1IF28</accession>
<proteinExistence type="predicted"/>
<sequence length="104" mass="11547">MVAQCMLSPGRPWSYHRQAVEQPEAAVRLGLQQEAALQAMEQPEVAVRLGVQQEAALLARRAGAHHTHNVHYRPKPHFRTSAPGIRTVLGANILLVWLVCTIKI</sequence>
<comment type="caution">
    <text evidence="1">The sequence shown here is derived from an EMBL/GenBank/DDBJ whole genome shotgun (WGS) entry which is preliminary data.</text>
</comment>
<organism evidence="1 2">
    <name type="scientific">Coccomyxa viridis</name>
    <dbReference type="NCBI Taxonomy" id="1274662"/>
    <lineage>
        <taxon>Eukaryota</taxon>
        <taxon>Viridiplantae</taxon>
        <taxon>Chlorophyta</taxon>
        <taxon>core chlorophytes</taxon>
        <taxon>Trebouxiophyceae</taxon>
        <taxon>Trebouxiophyceae incertae sedis</taxon>
        <taxon>Coccomyxaceae</taxon>
        <taxon>Coccomyxa</taxon>
    </lineage>
</organism>
<dbReference type="AlphaFoldDB" id="A0AAV1IF28"/>
<evidence type="ECO:0000313" key="1">
    <source>
        <dbReference type="EMBL" id="CAK0785272.1"/>
    </source>
</evidence>
<evidence type="ECO:0000313" key="2">
    <source>
        <dbReference type="Proteomes" id="UP001314263"/>
    </source>
</evidence>
<keyword evidence="2" id="KW-1185">Reference proteome</keyword>
<gene>
    <name evidence="1" type="ORF">CVIRNUC_008478</name>
</gene>
<name>A0AAV1IF28_9CHLO</name>
<reference evidence="1 2" key="1">
    <citation type="submission" date="2023-10" db="EMBL/GenBank/DDBJ databases">
        <authorList>
            <person name="Maclean D."/>
            <person name="Macfadyen A."/>
        </authorList>
    </citation>
    <scope>NUCLEOTIDE SEQUENCE [LARGE SCALE GENOMIC DNA]</scope>
</reference>
<dbReference type="EMBL" id="CAUYUE010000012">
    <property type="protein sequence ID" value="CAK0785272.1"/>
    <property type="molecule type" value="Genomic_DNA"/>
</dbReference>
<protein>
    <submittedName>
        <fullName evidence="1">Uncharacterized protein</fullName>
    </submittedName>
</protein>
<dbReference type="Proteomes" id="UP001314263">
    <property type="component" value="Unassembled WGS sequence"/>
</dbReference>